<organism evidence="1 2">
    <name type="scientific">candidate division LCP-89 bacterium B3_LCP</name>
    <dbReference type="NCBI Taxonomy" id="2012998"/>
    <lineage>
        <taxon>Bacteria</taxon>
        <taxon>Pseudomonadati</taxon>
        <taxon>Bacteria division LCP-89</taxon>
    </lineage>
</organism>
<sequence>MSTKEIQENLATDMDHWMQIEDAAVASTGAIIEKTGNPVVRLVMEIIQRDSLMHHRIQEFIKDTITREPVSLTPDELADVWTMVEKHIEIEKKTVETAENAIDSIKDKKMVVQEYLLNYLLIDEKKHDSLLATLETIKKGMYPYG</sequence>
<comment type="caution">
    <text evidence="1">The sequence shown here is derived from an EMBL/GenBank/DDBJ whole genome shotgun (WGS) entry which is preliminary data.</text>
</comment>
<proteinExistence type="predicted"/>
<accession>A0A532V4Q5</accession>
<dbReference type="Proteomes" id="UP000319619">
    <property type="component" value="Unassembled WGS sequence"/>
</dbReference>
<dbReference type="EMBL" id="NJBN01000001">
    <property type="protein sequence ID" value="TKJ42159.1"/>
    <property type="molecule type" value="Genomic_DNA"/>
</dbReference>
<evidence type="ECO:0008006" key="3">
    <source>
        <dbReference type="Google" id="ProtNLM"/>
    </source>
</evidence>
<name>A0A532V4Q5_UNCL8</name>
<protein>
    <recommendedName>
        <fullName evidence="3">Rubrerythrin diiron-binding domain-containing protein</fullName>
    </recommendedName>
</protein>
<dbReference type="AlphaFoldDB" id="A0A532V4Q5"/>
<reference evidence="1 2" key="1">
    <citation type="submission" date="2017-06" db="EMBL/GenBank/DDBJ databases">
        <title>Novel microbial phyla capable of carbon fixation and sulfur reduction in deep-sea sediments.</title>
        <authorList>
            <person name="Huang J."/>
            <person name="Baker B."/>
            <person name="Wang Y."/>
        </authorList>
    </citation>
    <scope>NUCLEOTIDE SEQUENCE [LARGE SCALE GENOMIC DNA]</scope>
    <source>
        <strain evidence="1">B3_LCP</strain>
    </source>
</reference>
<dbReference type="InterPro" id="IPR009078">
    <property type="entry name" value="Ferritin-like_SF"/>
</dbReference>
<evidence type="ECO:0000313" key="2">
    <source>
        <dbReference type="Proteomes" id="UP000319619"/>
    </source>
</evidence>
<evidence type="ECO:0000313" key="1">
    <source>
        <dbReference type="EMBL" id="TKJ42159.1"/>
    </source>
</evidence>
<gene>
    <name evidence="1" type="ORF">CEE37_00340</name>
</gene>
<dbReference type="SUPFAM" id="SSF47240">
    <property type="entry name" value="Ferritin-like"/>
    <property type="match status" value="1"/>
</dbReference>